<dbReference type="AlphaFoldDB" id="A0A087AYK7"/>
<reference evidence="1 2" key="1">
    <citation type="journal article" date="2018" name="Sci. Rep.">
        <title>Genomic diversity and distribution of Bifidobacterium longum subsp. longum across the human lifespan.</title>
        <authorList>
            <person name="Odamaki T."/>
            <person name="Bottacini F."/>
            <person name="Kato K."/>
            <person name="Mitsuyama E."/>
            <person name="Yoshida K."/>
            <person name="Horigome A."/>
            <person name="Xiao J.Z."/>
            <person name="van Sinderen D."/>
        </authorList>
    </citation>
    <scope>NUCLEOTIDE SEQUENCE [LARGE SCALE GENOMIC DNA]</scope>
    <source>
        <strain evidence="1 2">MCC10083</strain>
    </source>
</reference>
<name>A0A087AYK7_BIFLL</name>
<gene>
    <name evidence="1" type="ORF">MCC10083_1014</name>
</gene>
<comment type="caution">
    <text evidence="1">The sequence shown here is derived from an EMBL/GenBank/DDBJ whole genome shotgun (WGS) entry which is preliminary data.</text>
</comment>
<evidence type="ECO:0000313" key="1">
    <source>
        <dbReference type="EMBL" id="TCF10162.1"/>
    </source>
</evidence>
<protein>
    <submittedName>
        <fullName evidence="1">Uncharacterized protein</fullName>
    </submittedName>
</protein>
<dbReference type="Proteomes" id="UP000291226">
    <property type="component" value="Unassembled WGS sequence"/>
</dbReference>
<accession>A0A087AYK7</accession>
<evidence type="ECO:0000313" key="2">
    <source>
        <dbReference type="Proteomes" id="UP000291226"/>
    </source>
</evidence>
<dbReference type="EMBL" id="SHSD01000024">
    <property type="protein sequence ID" value="TCF10162.1"/>
    <property type="molecule type" value="Genomic_DNA"/>
</dbReference>
<dbReference type="RefSeq" id="WP_013582679.1">
    <property type="nucleotide sequence ID" value="NZ_CBCRZL010000015.1"/>
</dbReference>
<sequence length="91" mass="10239">MDETIEDMRRLAGVIEAWLEDNEYDRRRARARHALNLFKEAGVEPARVARAADPSHAATLALGLYDTCVKAHDLKHARLLNRVAAELTEAM</sequence>
<organism evidence="1 2">
    <name type="scientific">Bifidobacterium longum subsp. longum</name>
    <dbReference type="NCBI Taxonomy" id="1679"/>
    <lineage>
        <taxon>Bacteria</taxon>
        <taxon>Bacillati</taxon>
        <taxon>Actinomycetota</taxon>
        <taxon>Actinomycetes</taxon>
        <taxon>Bifidobacteriales</taxon>
        <taxon>Bifidobacteriaceae</taxon>
        <taxon>Bifidobacterium</taxon>
    </lineage>
</organism>
<dbReference type="GeneID" id="69578212"/>
<proteinExistence type="predicted"/>